<comment type="similarity">
    <text evidence="10">Belongs to the bacterial glucokinase family.</text>
</comment>
<dbReference type="CDD" id="cd05013">
    <property type="entry name" value="SIS_RpiR"/>
    <property type="match status" value="1"/>
</dbReference>
<evidence type="ECO:0000313" key="13">
    <source>
        <dbReference type="EMBL" id="MDN3921965.1"/>
    </source>
</evidence>
<dbReference type="RefSeq" id="WP_290360266.1">
    <property type="nucleotide sequence ID" value="NZ_JAUHHC010000004.1"/>
</dbReference>
<dbReference type="InterPro" id="IPR046348">
    <property type="entry name" value="SIS_dom_sf"/>
</dbReference>
<dbReference type="PANTHER" id="PTHR47690">
    <property type="entry name" value="GLUCOKINASE"/>
    <property type="match status" value="1"/>
</dbReference>
<comment type="subcellular location">
    <subcellularLocation>
        <location evidence="10">Cytoplasm</location>
    </subcellularLocation>
</comment>
<name>A0ABT8DUH7_9BURK</name>
<accession>A0ABT8DUH7</accession>
<dbReference type="Gene3D" id="1.10.10.10">
    <property type="entry name" value="Winged helix-like DNA-binding domain superfamily/Winged helix DNA-binding domain"/>
    <property type="match status" value="1"/>
</dbReference>
<evidence type="ECO:0000256" key="5">
    <source>
        <dbReference type="ARBA" id="ARBA00023125"/>
    </source>
</evidence>
<dbReference type="Pfam" id="PF01418">
    <property type="entry name" value="HTH_6"/>
    <property type="match status" value="1"/>
</dbReference>
<proteinExistence type="inferred from homology"/>
<dbReference type="HAMAP" id="MF_00524">
    <property type="entry name" value="Glucokinase"/>
    <property type="match status" value="1"/>
</dbReference>
<dbReference type="EC" id="2.7.1.2" evidence="10"/>
<dbReference type="InterPro" id="IPR035472">
    <property type="entry name" value="RpiR-like_SIS"/>
</dbReference>
<evidence type="ECO:0000256" key="1">
    <source>
        <dbReference type="ARBA" id="ARBA00007693"/>
    </source>
</evidence>
<reference evidence="13 14" key="1">
    <citation type="submission" date="2023-06" db="EMBL/GenBank/DDBJ databases">
        <title>Pelomonas sp. PFR6 16S ribosomal RNA gene Genome sequencing and assembly.</title>
        <authorList>
            <person name="Woo H."/>
        </authorList>
    </citation>
    <scope>NUCLEOTIDE SEQUENCE [LARGE SCALE GENOMIC DNA]</scope>
    <source>
        <strain evidence="13 14">PFR6</strain>
    </source>
</reference>
<feature type="domain" description="SIS" evidence="12">
    <location>
        <begin position="455"/>
        <end position="594"/>
    </location>
</feature>
<evidence type="ECO:0000256" key="10">
    <source>
        <dbReference type="HAMAP-Rule" id="MF_00524"/>
    </source>
</evidence>
<comment type="similarity">
    <text evidence="1">In the N-terminal section; belongs to the bacterial glucokinase family.</text>
</comment>
<keyword evidence="6 10" id="KW-0324">Glycolysis</keyword>
<dbReference type="PROSITE" id="PS00356">
    <property type="entry name" value="HTH_LACI_1"/>
    <property type="match status" value="1"/>
</dbReference>
<keyword evidence="5" id="KW-0238">DNA-binding</keyword>
<evidence type="ECO:0000256" key="7">
    <source>
        <dbReference type="ARBA" id="ARBA00023163"/>
    </source>
</evidence>
<evidence type="ECO:0000256" key="2">
    <source>
        <dbReference type="ARBA" id="ARBA00022679"/>
    </source>
</evidence>
<keyword evidence="14" id="KW-1185">Reference proteome</keyword>
<dbReference type="Gene3D" id="3.40.50.10490">
    <property type="entry name" value="Glucose-6-phosphate isomerase like protein, domain 1"/>
    <property type="match status" value="1"/>
</dbReference>
<gene>
    <name evidence="10" type="primary">glk</name>
    <name evidence="13" type="ORF">QWJ38_16870</name>
</gene>
<comment type="catalytic activity">
    <reaction evidence="9 10">
        <text>D-glucose + ATP = D-glucose 6-phosphate + ADP + H(+)</text>
        <dbReference type="Rhea" id="RHEA:17825"/>
        <dbReference type="ChEBI" id="CHEBI:4167"/>
        <dbReference type="ChEBI" id="CHEBI:15378"/>
        <dbReference type="ChEBI" id="CHEBI:30616"/>
        <dbReference type="ChEBI" id="CHEBI:61548"/>
        <dbReference type="ChEBI" id="CHEBI:456216"/>
        <dbReference type="EC" id="2.7.1.2"/>
    </reaction>
</comment>
<dbReference type="InterPro" id="IPR000281">
    <property type="entry name" value="HTH_RpiR"/>
</dbReference>
<dbReference type="Gene3D" id="3.30.420.40">
    <property type="match status" value="1"/>
</dbReference>
<keyword evidence="7" id="KW-0804">Transcription</keyword>
<keyword evidence="8" id="KW-0511">Multifunctional enzyme</keyword>
<comment type="caution">
    <text evidence="13">The sequence shown here is derived from an EMBL/GenBank/DDBJ whole genome shotgun (WGS) entry which is preliminary data.</text>
</comment>
<keyword evidence="4" id="KW-0805">Transcription regulation</keyword>
<evidence type="ECO:0000256" key="6">
    <source>
        <dbReference type="ARBA" id="ARBA00023152"/>
    </source>
</evidence>
<dbReference type="PANTHER" id="PTHR47690:SF1">
    <property type="entry name" value="GLUCOKINASE"/>
    <property type="match status" value="1"/>
</dbReference>
<dbReference type="PROSITE" id="PS51071">
    <property type="entry name" value="HTH_RPIR"/>
    <property type="match status" value="1"/>
</dbReference>
<dbReference type="InterPro" id="IPR050201">
    <property type="entry name" value="Bacterial_glucokinase"/>
</dbReference>
<dbReference type="PROSITE" id="PS51464">
    <property type="entry name" value="SIS"/>
    <property type="match status" value="1"/>
</dbReference>
<dbReference type="NCBIfam" id="TIGR00749">
    <property type="entry name" value="glk"/>
    <property type="match status" value="1"/>
</dbReference>
<keyword evidence="10" id="KW-0547">Nucleotide-binding</keyword>
<dbReference type="SUPFAM" id="SSF53067">
    <property type="entry name" value="Actin-like ATPase domain"/>
    <property type="match status" value="1"/>
</dbReference>
<keyword evidence="2 10" id="KW-0808">Transferase</keyword>
<sequence>MTPSFDSPRLIADIGGTYARFALETSPGEFSHIASLRCAEHADFHAAVSAYLGTLSAEEIGSQAIAHAAIAIANPVEGDQVRMTNYHWQFSIEEMRQRLGLDTLVVVNDFTALAMALPKLAPGDARQIGGGQARRPSVIGLLGSGSGLGVSGLIPSGDGWIALGTEGGHTSFAPRDEREIVILRHAWQQFEHVSFERLLSGPGIELIYRALAEHAGQAAQALAAPEITQRALEGSDAVCVDTLEVFCSLLGTAAANLAVTLGALGGIYIGGGIVPRLGAYFDRSPFRSRFEDKGRFSDYLAAIPTFVITAEHATFKGASAILEAQLSSLQSAPGTAILGQIRRARAGLSPAELRVADHVLAHARSVLNDPIAEIARAAQVSQPTVIRFCRSLGCEGLSDFKLRLASSLTGTVPVTHTQVKSDDSMLELGAKVLGNTASAILQVRSALNREMTDRAIDLLLGAGRIEFYAAGHYGVVAQDAQFKFLRFGMSAGAHTDPRLQMLAANVLKPGDVAVVISSSGRLPELLEVVEKAHERGAYVLAITASQSPLARKADVVLIVDHVEDVSTHLPMISRILHLLVIDILAVGVAMRRAPEGVPLLGGQVEERLDEGGAPAPAAKGARSAAPGVSLAAPLARLTSHSR</sequence>
<dbReference type="InterPro" id="IPR043129">
    <property type="entry name" value="ATPase_NBD"/>
</dbReference>
<dbReference type="SUPFAM" id="SSF53697">
    <property type="entry name" value="SIS domain"/>
    <property type="match status" value="1"/>
</dbReference>
<keyword evidence="3 10" id="KW-0418">Kinase</keyword>
<dbReference type="SUPFAM" id="SSF46689">
    <property type="entry name" value="Homeodomain-like"/>
    <property type="match status" value="1"/>
</dbReference>
<organism evidence="13 14">
    <name type="scientific">Roseateles violae</name>
    <dbReference type="NCBI Taxonomy" id="3058042"/>
    <lineage>
        <taxon>Bacteria</taxon>
        <taxon>Pseudomonadati</taxon>
        <taxon>Pseudomonadota</taxon>
        <taxon>Betaproteobacteria</taxon>
        <taxon>Burkholderiales</taxon>
        <taxon>Sphaerotilaceae</taxon>
        <taxon>Roseateles</taxon>
    </lineage>
</organism>
<keyword evidence="10" id="KW-0067">ATP-binding</keyword>
<dbReference type="CDD" id="cd24008">
    <property type="entry name" value="ASKHA_NBD_GLK"/>
    <property type="match status" value="1"/>
</dbReference>
<evidence type="ECO:0000256" key="4">
    <source>
        <dbReference type="ARBA" id="ARBA00023015"/>
    </source>
</evidence>
<dbReference type="Proteomes" id="UP001228044">
    <property type="component" value="Unassembled WGS sequence"/>
</dbReference>
<dbReference type="Pfam" id="PF02685">
    <property type="entry name" value="Glucokinase"/>
    <property type="match status" value="1"/>
</dbReference>
<evidence type="ECO:0000259" key="11">
    <source>
        <dbReference type="PROSITE" id="PS51071"/>
    </source>
</evidence>
<dbReference type="Gene3D" id="3.40.367.20">
    <property type="match status" value="1"/>
</dbReference>
<dbReference type="InterPro" id="IPR036388">
    <property type="entry name" value="WH-like_DNA-bd_sf"/>
</dbReference>
<evidence type="ECO:0000256" key="8">
    <source>
        <dbReference type="ARBA" id="ARBA00023268"/>
    </source>
</evidence>
<dbReference type="InterPro" id="IPR001347">
    <property type="entry name" value="SIS_dom"/>
</dbReference>
<evidence type="ECO:0000313" key="14">
    <source>
        <dbReference type="Proteomes" id="UP001228044"/>
    </source>
</evidence>
<feature type="binding site" evidence="10">
    <location>
        <begin position="12"/>
        <end position="17"/>
    </location>
    <ligand>
        <name>ATP</name>
        <dbReference type="ChEBI" id="CHEBI:30616"/>
    </ligand>
</feature>
<protein>
    <recommendedName>
        <fullName evidence="10">Glucokinase</fullName>
        <ecNumber evidence="10">2.7.1.2</ecNumber>
    </recommendedName>
    <alternativeName>
        <fullName evidence="10">Glucose kinase</fullName>
    </alternativeName>
</protein>
<feature type="domain" description="HTH rpiR-type" evidence="11">
    <location>
        <begin position="335"/>
        <end position="411"/>
    </location>
</feature>
<dbReference type="GO" id="GO:0004340">
    <property type="term" value="F:glucokinase activity"/>
    <property type="evidence" value="ECO:0007669"/>
    <property type="project" value="UniProtKB-EC"/>
</dbReference>
<dbReference type="NCBIfam" id="NF001416">
    <property type="entry name" value="PRK00292.1-3"/>
    <property type="match status" value="1"/>
</dbReference>
<keyword evidence="10" id="KW-0963">Cytoplasm</keyword>
<dbReference type="EMBL" id="JAUHHC010000004">
    <property type="protein sequence ID" value="MDN3921965.1"/>
    <property type="molecule type" value="Genomic_DNA"/>
</dbReference>
<evidence type="ECO:0000259" key="12">
    <source>
        <dbReference type="PROSITE" id="PS51464"/>
    </source>
</evidence>
<evidence type="ECO:0000256" key="3">
    <source>
        <dbReference type="ARBA" id="ARBA00022777"/>
    </source>
</evidence>
<dbReference type="Pfam" id="PF01380">
    <property type="entry name" value="SIS"/>
    <property type="match status" value="1"/>
</dbReference>
<evidence type="ECO:0000256" key="9">
    <source>
        <dbReference type="ARBA" id="ARBA00049060"/>
    </source>
</evidence>
<dbReference type="InterPro" id="IPR003836">
    <property type="entry name" value="Glucokinase"/>
</dbReference>
<dbReference type="InterPro" id="IPR009057">
    <property type="entry name" value="Homeodomain-like_sf"/>
</dbReference>